<accession>A0A016W2P5</accession>
<name>A0A016W2P5_9BILA</name>
<protein>
    <submittedName>
        <fullName evidence="1">Uncharacterized protein</fullName>
    </submittedName>
</protein>
<evidence type="ECO:0000313" key="1">
    <source>
        <dbReference type="EMBL" id="EYC33273.1"/>
    </source>
</evidence>
<evidence type="ECO:0000313" key="2">
    <source>
        <dbReference type="Proteomes" id="UP000024635"/>
    </source>
</evidence>
<proteinExistence type="predicted"/>
<dbReference type="AlphaFoldDB" id="A0A016W2P5"/>
<organism evidence="1 2">
    <name type="scientific">Ancylostoma ceylanicum</name>
    <dbReference type="NCBI Taxonomy" id="53326"/>
    <lineage>
        <taxon>Eukaryota</taxon>
        <taxon>Metazoa</taxon>
        <taxon>Ecdysozoa</taxon>
        <taxon>Nematoda</taxon>
        <taxon>Chromadorea</taxon>
        <taxon>Rhabditida</taxon>
        <taxon>Rhabditina</taxon>
        <taxon>Rhabditomorpha</taxon>
        <taxon>Strongyloidea</taxon>
        <taxon>Ancylostomatidae</taxon>
        <taxon>Ancylostomatinae</taxon>
        <taxon>Ancylostoma</taxon>
    </lineage>
</organism>
<sequence>MQNSAGSLLGLLDGDHGGRRVVNPEHGIAETAEQNLRLTFVLQRSGTSDRDGLQSAALTTEPSGLLFMRVFVG</sequence>
<dbReference type="Proteomes" id="UP000024635">
    <property type="component" value="Unassembled WGS sequence"/>
</dbReference>
<dbReference type="EMBL" id="JARK01001338">
    <property type="protein sequence ID" value="EYC33273.1"/>
    <property type="molecule type" value="Genomic_DNA"/>
</dbReference>
<reference evidence="2" key="1">
    <citation type="journal article" date="2015" name="Nat. Genet.">
        <title>The genome and transcriptome of the zoonotic hookworm Ancylostoma ceylanicum identify infection-specific gene families.</title>
        <authorList>
            <person name="Schwarz E.M."/>
            <person name="Hu Y."/>
            <person name="Antoshechkin I."/>
            <person name="Miller M.M."/>
            <person name="Sternberg P.W."/>
            <person name="Aroian R.V."/>
        </authorList>
    </citation>
    <scope>NUCLEOTIDE SEQUENCE</scope>
    <source>
        <strain evidence="2">HY135</strain>
    </source>
</reference>
<comment type="caution">
    <text evidence="1">The sequence shown here is derived from an EMBL/GenBank/DDBJ whole genome shotgun (WGS) entry which is preliminary data.</text>
</comment>
<keyword evidence="2" id="KW-1185">Reference proteome</keyword>
<gene>
    <name evidence="1" type="primary">Acey_s0002.g699</name>
    <name evidence="1" type="ORF">Y032_0002g699</name>
</gene>